<dbReference type="GO" id="GO:0017168">
    <property type="term" value="F:5-oxoprolinase (ATP-hydrolyzing) activity"/>
    <property type="evidence" value="ECO:0007669"/>
    <property type="project" value="TreeGrafter"/>
</dbReference>
<dbReference type="InterPro" id="IPR002821">
    <property type="entry name" value="Hydantoinase_A"/>
</dbReference>
<dbReference type="PANTHER" id="PTHR11365:SF2">
    <property type="entry name" value="5-OXOPROLINASE"/>
    <property type="match status" value="1"/>
</dbReference>
<dbReference type="Proteomes" id="UP000274922">
    <property type="component" value="Unassembled WGS sequence"/>
</dbReference>
<organism evidence="6 7">
    <name type="scientific">Caulochytrium protostelioides</name>
    <dbReference type="NCBI Taxonomy" id="1555241"/>
    <lineage>
        <taxon>Eukaryota</taxon>
        <taxon>Fungi</taxon>
        <taxon>Fungi incertae sedis</taxon>
        <taxon>Chytridiomycota</taxon>
        <taxon>Chytridiomycota incertae sedis</taxon>
        <taxon>Chytridiomycetes</taxon>
        <taxon>Caulochytriales</taxon>
        <taxon>Caulochytriaceae</taxon>
        <taxon>Caulochytrium</taxon>
    </lineage>
</organism>
<evidence type="ECO:0000256" key="1">
    <source>
        <dbReference type="ARBA" id="ARBA00010403"/>
    </source>
</evidence>
<evidence type="ECO:0000313" key="7">
    <source>
        <dbReference type="Proteomes" id="UP000274922"/>
    </source>
</evidence>
<proteinExistence type="inferred from homology"/>
<dbReference type="EMBL" id="ML014273">
    <property type="protein sequence ID" value="RKO99588.1"/>
    <property type="molecule type" value="Genomic_DNA"/>
</dbReference>
<evidence type="ECO:0000256" key="2">
    <source>
        <dbReference type="SAM" id="MobiDB-lite"/>
    </source>
</evidence>
<dbReference type="GO" id="GO:0006749">
    <property type="term" value="P:glutathione metabolic process"/>
    <property type="evidence" value="ECO:0007669"/>
    <property type="project" value="TreeGrafter"/>
</dbReference>
<evidence type="ECO:0000259" key="5">
    <source>
        <dbReference type="Pfam" id="PF05378"/>
    </source>
</evidence>
<accession>A0A4V1IU76</accession>
<dbReference type="Pfam" id="PF05378">
    <property type="entry name" value="Hydant_A_N"/>
    <property type="match status" value="1"/>
</dbReference>
<dbReference type="PANTHER" id="PTHR11365">
    <property type="entry name" value="5-OXOPROLINASE RELATED"/>
    <property type="match status" value="1"/>
</dbReference>
<dbReference type="InterPro" id="IPR003692">
    <property type="entry name" value="Hydantoinase_B"/>
</dbReference>
<feature type="region of interest" description="Disordered" evidence="2">
    <location>
        <begin position="1293"/>
        <end position="1317"/>
    </location>
</feature>
<feature type="compositionally biased region" description="Low complexity" evidence="2">
    <location>
        <begin position="1302"/>
        <end position="1317"/>
    </location>
</feature>
<evidence type="ECO:0000313" key="6">
    <source>
        <dbReference type="EMBL" id="RKO99588.1"/>
    </source>
</evidence>
<dbReference type="Pfam" id="PF02538">
    <property type="entry name" value="Hydantoinase_B"/>
    <property type="match status" value="1"/>
</dbReference>
<protein>
    <recommendedName>
        <fullName evidence="8">5-oxoprolinase</fullName>
    </recommendedName>
</protein>
<comment type="similarity">
    <text evidence="1">Belongs to the oxoprolinase family.</text>
</comment>
<reference evidence="7" key="1">
    <citation type="journal article" date="2018" name="Nat. Microbiol.">
        <title>Leveraging single-cell genomics to expand the fungal tree of life.</title>
        <authorList>
            <person name="Ahrendt S.R."/>
            <person name="Quandt C.A."/>
            <person name="Ciobanu D."/>
            <person name="Clum A."/>
            <person name="Salamov A."/>
            <person name="Andreopoulos B."/>
            <person name="Cheng J.F."/>
            <person name="Woyke T."/>
            <person name="Pelin A."/>
            <person name="Henrissat B."/>
            <person name="Reynolds N.K."/>
            <person name="Benny G.L."/>
            <person name="Smith M.E."/>
            <person name="James T.Y."/>
            <person name="Grigoriev I.V."/>
        </authorList>
    </citation>
    <scope>NUCLEOTIDE SEQUENCE [LARGE SCALE GENOMIC DNA]</scope>
    <source>
        <strain evidence="7">ATCC 52028</strain>
    </source>
</reference>
<feature type="domain" description="Hydantoinase A/oxoprolinase" evidence="3">
    <location>
        <begin position="241"/>
        <end position="544"/>
    </location>
</feature>
<keyword evidence="7" id="KW-1185">Reference proteome</keyword>
<evidence type="ECO:0008006" key="8">
    <source>
        <dbReference type="Google" id="ProtNLM"/>
    </source>
</evidence>
<gene>
    <name evidence="6" type="ORF">CXG81DRAFT_14299</name>
</gene>
<feature type="domain" description="Hydantoinase/oxoprolinase N-terminal" evidence="5">
    <location>
        <begin position="7"/>
        <end position="221"/>
    </location>
</feature>
<sequence>MARNLTFCLDRGGTFLDGLVFEDATERGVIKILSVDPKNYPDAPTEGIRRLLELATGESHPRGQPIDTRRIKAIRMGTTVATNALLERKGERHALLVTKGFRDLLQIGNQARPHIFDLKITAPDVLYAEVVEVDERVTLADYTHRPDALGPFAPPPDATDRYARGRTGEWIEILKPIDLAALKQQLHDVYARGIRSLAVVLLHAYTFTQHEKAIEALATEIGFTQISLSSEISPTIKVISRGQSATVDAYLDPCIKRYLASFFEGFDAGIRTDVKVDFMKSDGGLVSSQNLSGIRSILSGPAAGVVGYARTSYIAHDDGGDPRAGKPVIGLDVGGTSTDVSRYAGTFEHVYEMNVSGVTIQAPQLDINTVAAGGGSRLFYRNGMFVVGPESTAADPGPVCYRKGGNLAVTDANLYLGRLVPEFFPKIFGPGENEPLDVAATASAFETLGEEIGWSAQHPSDAAMDAMVYGFIKVANEAMCRPIRALTQAKGHEPGDHILATFGGAGAQHAVSIARSLGIEEIIVHRHSSILSAYGLSLADVIYETSLPAAAQLSEDGMAAFTAQLDALAADAEQHLAAEGFAPAQITCHRFLNLRYRGTSTTLMTLVDGAGRAAEIAAAFQQLHEQEFGFTQPHPVVLVDDFRVRAIAKSPIQTQTNWLHQLRAVEADAAADAPAAAAAADPIPVTSNPVYFEECGRVATGVYLLKQLPIGTKLAGPALILDANATIVVEPNSEATILPDYVHLRVLGQAKLPTHVTDASQVVCDPIRLGVFSHRFMGIAEQMGRRLQLTAISVNIKERLDFSCAIFDPTGGLVANAPSIPVHLGAMQEAVRWQMDHHRGQLRKGDVLMSNHPAAGGSHLPDVTVITPVFVGGEVAFCVASRGHHADIGGIMPGSMPPFSRELYQEGAAFKTHLLVRDGHFDEAGVIELFRDKPAQYPGCSGSRALGDLLSDLRAQVAANQRGIVLVYELVATYGLPVVQAYMRFIQENAAEQVQRMLVDTVKRLGRHQLRCQDFMDDGSPIQVEITIDAHARTACFDFAGTGSQVYGNINAPRAVCYSAIIYCLRSLVDMDMPLNNGCFKPITVKIPEHSLLSPDENCAVVGGNVVTSQRLCDVILRAFEAAADSQGCCNNLTFGKTAVGTSAGGRSEGFGYYETIAGGHGAGPSWHGKSGYAIHMTNTRITDVETFEKHYPVIIRRFGLRPGSGGDGAFRGGNGVVREFEFREDGLEVGILSERRVYAPHGMHGGGNAQRGLNLLLRHDAATGAYACFNLGSRNAVVVNRFDRVRIETPGGGGWGCPSEAAPAPSKAAASSDAKGDAATPILEGIGSVANWSKAQHSA</sequence>
<name>A0A4V1IU76_9FUNG</name>
<dbReference type="InterPro" id="IPR045079">
    <property type="entry name" value="Oxoprolinase-like"/>
</dbReference>
<dbReference type="STRING" id="1555241.A0A4V1IU76"/>
<evidence type="ECO:0000259" key="3">
    <source>
        <dbReference type="Pfam" id="PF01968"/>
    </source>
</evidence>
<evidence type="ECO:0000259" key="4">
    <source>
        <dbReference type="Pfam" id="PF02538"/>
    </source>
</evidence>
<feature type="domain" description="Hydantoinase B/oxoprolinase" evidence="4">
    <location>
        <begin position="765"/>
        <end position="1299"/>
    </location>
</feature>
<dbReference type="Pfam" id="PF01968">
    <property type="entry name" value="Hydantoinase_A"/>
    <property type="match status" value="1"/>
</dbReference>
<dbReference type="OrthoDB" id="3643at2759"/>
<dbReference type="InterPro" id="IPR008040">
    <property type="entry name" value="Hydant_A_N"/>
</dbReference>
<dbReference type="GO" id="GO:0005829">
    <property type="term" value="C:cytosol"/>
    <property type="evidence" value="ECO:0007669"/>
    <property type="project" value="TreeGrafter"/>
</dbReference>